<evidence type="ECO:0000313" key="2">
    <source>
        <dbReference type="Proteomes" id="UP001056634"/>
    </source>
</evidence>
<dbReference type="Proteomes" id="UP001056634">
    <property type="component" value="Segment"/>
</dbReference>
<sequence length="156" mass="17562">MTSHERAGLDAIRAVLEPEGFQVVFEPAKKHNMARIIAPDGSRHKIPLIGSGRSGDFEAGVYARQQARRLLRWFQPALPYTKDDQPVFSYCVVKRNRSLSIQCVETGRTAYQVPDWLSGFVRNRQGLNALAARMTAKPVDRHHQFIAAFEAAVNPF</sequence>
<name>A0A9E7N5M8_9CAUD</name>
<gene>
    <name evidence="1" type="ORF">MARCHEWKA_02870</name>
</gene>
<protein>
    <submittedName>
        <fullName evidence="1">Uncharacterized protein</fullName>
    </submittedName>
</protein>
<accession>A0A9E7N5M8</accession>
<keyword evidence="2" id="KW-1185">Reference proteome</keyword>
<reference evidence="1" key="1">
    <citation type="submission" date="2022-04" db="EMBL/GenBank/DDBJ databases">
        <authorList>
            <person name="Friedrich I."/>
            <person name="Schneider D."/>
            <person name="Poehlein A."/>
            <person name="Hertel R."/>
            <person name="Daniel R."/>
        </authorList>
    </citation>
    <scope>NUCLEOTIDE SEQUENCE</scope>
</reference>
<evidence type="ECO:0000313" key="1">
    <source>
        <dbReference type="EMBL" id="UTC28799.1"/>
    </source>
</evidence>
<proteinExistence type="predicted"/>
<dbReference type="EMBL" id="ON529851">
    <property type="protein sequence ID" value="UTC28799.1"/>
    <property type="molecule type" value="Genomic_DNA"/>
</dbReference>
<organism evidence="1 2">
    <name type="scientific">Brevundimonas phage vB_BpoS-Marchewka</name>
    <dbReference type="NCBI Taxonomy" id="2948604"/>
    <lineage>
        <taxon>Viruses</taxon>
        <taxon>Duplodnaviria</taxon>
        <taxon>Heunggongvirae</taxon>
        <taxon>Uroviricota</taxon>
        <taxon>Caudoviricetes</taxon>
        <taxon>Jeanschmidtviridae</taxon>
        <taxon>Marchewkavirus</taxon>
        <taxon>Marchewkavirus marchewka</taxon>
    </lineage>
</organism>